<reference evidence="1" key="1">
    <citation type="submission" date="2022-07" db="EMBL/GenBank/DDBJ databases">
        <title>Phylogenomic reconstructions and comparative analyses of Kickxellomycotina fungi.</title>
        <authorList>
            <person name="Reynolds N.K."/>
            <person name="Stajich J.E."/>
            <person name="Barry K."/>
            <person name="Grigoriev I.V."/>
            <person name="Crous P."/>
            <person name="Smith M.E."/>
        </authorList>
    </citation>
    <scope>NUCLEOTIDE SEQUENCE</scope>
    <source>
        <strain evidence="1">Benny 63K</strain>
    </source>
</reference>
<dbReference type="Proteomes" id="UP001150581">
    <property type="component" value="Unassembled WGS sequence"/>
</dbReference>
<organism evidence="1 2">
    <name type="scientific">Kickxella alabastrina</name>
    <dbReference type="NCBI Taxonomy" id="61397"/>
    <lineage>
        <taxon>Eukaryota</taxon>
        <taxon>Fungi</taxon>
        <taxon>Fungi incertae sedis</taxon>
        <taxon>Zoopagomycota</taxon>
        <taxon>Kickxellomycotina</taxon>
        <taxon>Kickxellomycetes</taxon>
        <taxon>Kickxellales</taxon>
        <taxon>Kickxellaceae</taxon>
        <taxon>Kickxella</taxon>
    </lineage>
</organism>
<keyword evidence="2" id="KW-1185">Reference proteome</keyword>
<dbReference type="EMBL" id="JANBPG010000010">
    <property type="protein sequence ID" value="KAJ1901939.1"/>
    <property type="molecule type" value="Genomic_DNA"/>
</dbReference>
<protein>
    <submittedName>
        <fullName evidence="1">Uncharacterized protein</fullName>
    </submittedName>
</protein>
<sequence>MSSSSSIAPPCITFIGGGNMCEAILSGLLKTGHPLTHVRVSEPTPQRQEYLRSTYKIDVFGDNNQAITGASGQVSTAPVDVVVLAVKPQVVGEVVRGIAQSLQQTQPLVISIVAGVAIKDFSRWIHHQEKQQGSATGGKRVPLVRMMPNTPALVGEGAAGMFADADVSQEQRMQTEYVVRNIAKEYFWVDTESGVDAVCAVSGSGPAYFFLVIEAMEKAGIAMGLDAEVAKRLAAQTALGAAKMVLTSEDDVATLRTKVTSPNGTTQAAIEKMIEVGVPQGIAQGVAACRERCSTLSEEFGKL</sequence>
<comment type="caution">
    <text evidence="1">The sequence shown here is derived from an EMBL/GenBank/DDBJ whole genome shotgun (WGS) entry which is preliminary data.</text>
</comment>
<evidence type="ECO:0000313" key="1">
    <source>
        <dbReference type="EMBL" id="KAJ1901939.1"/>
    </source>
</evidence>
<gene>
    <name evidence="1" type="ORF">LPJ66_000395</name>
</gene>
<name>A0ACC1IW19_9FUNG</name>
<proteinExistence type="predicted"/>
<accession>A0ACC1IW19</accession>
<evidence type="ECO:0000313" key="2">
    <source>
        <dbReference type="Proteomes" id="UP001150581"/>
    </source>
</evidence>